<dbReference type="InterPro" id="IPR002213">
    <property type="entry name" value="UDP_glucos_trans"/>
</dbReference>
<keyword evidence="3" id="KW-0732">Signal</keyword>
<evidence type="ECO:0000256" key="2">
    <source>
        <dbReference type="ARBA" id="ARBA00022679"/>
    </source>
</evidence>
<evidence type="ECO:0000256" key="3">
    <source>
        <dbReference type="SAM" id="SignalP"/>
    </source>
</evidence>
<dbReference type="RefSeq" id="XP_016649784.1">
    <property type="nucleotide sequence ID" value="XM_016794298.1"/>
</dbReference>
<dbReference type="SUPFAM" id="SSF53756">
    <property type="entry name" value="UDP-Glycosyltransferase/glycogen phosphorylase"/>
    <property type="match status" value="1"/>
</dbReference>
<proteinExistence type="inferred from homology"/>
<accession>A0ABM1LQV7</accession>
<dbReference type="Gene3D" id="3.40.50.2000">
    <property type="entry name" value="Glycogen Phosphorylase B"/>
    <property type="match status" value="2"/>
</dbReference>
<gene>
    <name evidence="5" type="primary">LOC103333029</name>
</gene>
<keyword evidence="2" id="KW-0808">Transferase</keyword>
<organism evidence="4 5">
    <name type="scientific">Prunus mume</name>
    <name type="common">Japanese apricot</name>
    <name type="synonym">Armeniaca mume</name>
    <dbReference type="NCBI Taxonomy" id="102107"/>
    <lineage>
        <taxon>Eukaryota</taxon>
        <taxon>Viridiplantae</taxon>
        <taxon>Streptophyta</taxon>
        <taxon>Embryophyta</taxon>
        <taxon>Tracheophyta</taxon>
        <taxon>Spermatophyta</taxon>
        <taxon>Magnoliopsida</taxon>
        <taxon>eudicotyledons</taxon>
        <taxon>Gunneridae</taxon>
        <taxon>Pentapetalae</taxon>
        <taxon>rosids</taxon>
        <taxon>fabids</taxon>
        <taxon>Rosales</taxon>
        <taxon>Rosaceae</taxon>
        <taxon>Amygdaloideae</taxon>
        <taxon>Amygdaleae</taxon>
        <taxon>Prunus</taxon>
    </lineage>
</organism>
<feature type="signal peptide" evidence="3">
    <location>
        <begin position="1"/>
        <end position="19"/>
    </location>
</feature>
<keyword evidence="4" id="KW-1185">Reference proteome</keyword>
<sequence length="175" mass="19911">MVLSAQLGFGLLACVVVDGIMNFATDIAKEIGLMSISFRTISASCYWSYFCIPKLIEASELPFKESEMDILITYVPGMEDFLWRRDLLGYMVGWAPQEEVLKHQAIGGFWTHSGWKILESIVAGVPMMCWSYFADQMVNSRLVSEVWKRGFDMKDRCDRVILEKVIRDLMGGEEG</sequence>
<protein>
    <submittedName>
        <fullName evidence="5">7-deoxyloganetic acid glucosyltransferase-like</fullName>
    </submittedName>
</protein>
<evidence type="ECO:0000313" key="5">
    <source>
        <dbReference type="RefSeq" id="XP_016649784.1"/>
    </source>
</evidence>
<comment type="similarity">
    <text evidence="1">Belongs to the UDP-glycosyltransferase family.</text>
</comment>
<dbReference type="GeneID" id="103333029"/>
<name>A0ABM1LQV7_PRUMU</name>
<dbReference type="Pfam" id="PF00201">
    <property type="entry name" value="UDPGT"/>
    <property type="match status" value="1"/>
</dbReference>
<dbReference type="PANTHER" id="PTHR11926:SF1392">
    <property type="entry name" value="GLYCOSYLTRANSFERASE"/>
    <property type="match status" value="1"/>
</dbReference>
<reference evidence="5" key="2">
    <citation type="submission" date="2025-08" db="UniProtKB">
        <authorList>
            <consortium name="RefSeq"/>
        </authorList>
    </citation>
    <scope>IDENTIFICATION</scope>
</reference>
<evidence type="ECO:0000256" key="1">
    <source>
        <dbReference type="ARBA" id="ARBA00009995"/>
    </source>
</evidence>
<feature type="chain" id="PRO_5045317121" evidence="3">
    <location>
        <begin position="20"/>
        <end position="175"/>
    </location>
</feature>
<dbReference type="PANTHER" id="PTHR11926">
    <property type="entry name" value="GLUCOSYL/GLUCURONOSYL TRANSFERASES"/>
    <property type="match status" value="1"/>
</dbReference>
<evidence type="ECO:0000313" key="4">
    <source>
        <dbReference type="Proteomes" id="UP000694861"/>
    </source>
</evidence>
<dbReference type="Proteomes" id="UP000694861">
    <property type="component" value="Linkage group LG5"/>
</dbReference>
<reference evidence="4" key="1">
    <citation type="journal article" date="2012" name="Nat. Commun.">
        <title>The genome of Prunus mume.</title>
        <authorList>
            <person name="Zhang Q."/>
            <person name="Chen W."/>
            <person name="Sun L."/>
            <person name="Zhao F."/>
            <person name="Huang B."/>
            <person name="Yang W."/>
            <person name="Tao Y."/>
            <person name="Wang J."/>
            <person name="Yuan Z."/>
            <person name="Fan G."/>
            <person name="Xing Z."/>
            <person name="Han C."/>
            <person name="Pan H."/>
            <person name="Zhong X."/>
            <person name="Shi W."/>
            <person name="Liang X."/>
            <person name="Du D."/>
            <person name="Sun F."/>
            <person name="Xu Z."/>
            <person name="Hao R."/>
            <person name="Lv T."/>
            <person name="Lv Y."/>
            <person name="Zheng Z."/>
            <person name="Sun M."/>
            <person name="Luo L."/>
            <person name="Cai M."/>
            <person name="Gao Y."/>
            <person name="Wang J."/>
            <person name="Yin Y."/>
            <person name="Xu X."/>
            <person name="Cheng T."/>
            <person name="Wang J."/>
        </authorList>
    </citation>
    <scope>NUCLEOTIDE SEQUENCE [LARGE SCALE GENOMIC DNA]</scope>
</reference>